<evidence type="ECO:0000256" key="2">
    <source>
        <dbReference type="ARBA" id="ARBA00022692"/>
    </source>
</evidence>
<reference evidence="9" key="1">
    <citation type="journal article" date="2014" name="Genome Announc.">
        <title>Genome sequence and annotation of Acremonium chrysogenum, producer of the beta-lactam antibiotic cephalosporin C.</title>
        <authorList>
            <person name="Terfehr D."/>
            <person name="Dahlmann T.A."/>
            <person name="Specht T."/>
            <person name="Zadra I."/>
            <person name="Kuernsteiner H."/>
            <person name="Kueck U."/>
        </authorList>
    </citation>
    <scope>NUCLEOTIDE SEQUENCE [LARGE SCALE GENOMIC DNA]</scope>
    <source>
        <strain evidence="9">ATCC 11550 / CBS 779.69 / DSM 880 / IAM 14645 / JCM 23072 / IMI 49137</strain>
    </source>
</reference>
<dbReference type="PANTHER" id="PTHR28304:SF2">
    <property type="entry name" value="PEROXISOMAL MEMBRANE PROTEIN PEX29"/>
    <property type="match status" value="1"/>
</dbReference>
<feature type="transmembrane region" description="Helical" evidence="6">
    <location>
        <begin position="132"/>
        <end position="159"/>
    </location>
</feature>
<keyword evidence="4 6" id="KW-0472">Membrane</keyword>
<evidence type="ECO:0000256" key="4">
    <source>
        <dbReference type="ARBA" id="ARBA00023136"/>
    </source>
</evidence>
<dbReference type="STRING" id="857340.A0A086T905"/>
<sequence length="476" mass="53920">MDDFTAEMLASGQDNDSRAEPPDDNDPSTPPAHWSGLRGGFAAIREKASIQDRLVERLLQQVIPADDNVTGDAAVLADDLAPTYAQRPNFNITTMSNNFRRFNARIGVVFRFQSRVIRILSWRRPTQTMSLLAVYTFVCLDPHLVSVLPIVALVLGALIPGFLARHPAPPKGTLSSEQNMGYSPRGPPLAPAATVRPVKELSKDFFRNMRDLQNSMDDFSQAHDQVVQLLVPATNFSDEALSSAIFLFLVVGGTFMTITAHLLPWRLILLVGGWVFICTGHPIIARLLATTHQAHVQPREQKAKSFLDNWIANDVILDSAPETREVEVFELQKMSDAGEWEPWLFTPSPYDPLSHARISGDRPRGTRFFEDVMPPEGWEWSEKKWALDLWSREWVEERIITGVEVETEGERWVYDMYDERQDHQTGVVEEAVRSTLSSHTHTSWEEGEGAAARRGEWRRRRWVRLVKRKVTSMDPA</sequence>
<dbReference type="GO" id="GO:0005778">
    <property type="term" value="C:peroxisomal membrane"/>
    <property type="evidence" value="ECO:0007669"/>
    <property type="project" value="TreeGrafter"/>
</dbReference>
<feature type="transmembrane region" description="Helical" evidence="6">
    <location>
        <begin position="240"/>
        <end position="260"/>
    </location>
</feature>
<feature type="region of interest" description="Disordered" evidence="5">
    <location>
        <begin position="1"/>
        <end position="34"/>
    </location>
</feature>
<dbReference type="Proteomes" id="UP000029964">
    <property type="component" value="Unassembled WGS sequence"/>
</dbReference>
<keyword evidence="9" id="KW-1185">Reference proteome</keyword>
<evidence type="ECO:0000256" key="6">
    <source>
        <dbReference type="SAM" id="Phobius"/>
    </source>
</evidence>
<keyword evidence="3 6" id="KW-1133">Transmembrane helix</keyword>
<accession>A0A086T905</accession>
<dbReference type="OrthoDB" id="74314at2759"/>
<name>A0A086T905_HAPC1</name>
<dbReference type="PANTHER" id="PTHR28304">
    <property type="entry name" value="PEROXISOMAL MEMBRANE PROTEIN PEX29"/>
    <property type="match status" value="1"/>
</dbReference>
<keyword evidence="2 6" id="KW-0812">Transmembrane</keyword>
<dbReference type="GO" id="GO:0007031">
    <property type="term" value="P:peroxisome organization"/>
    <property type="evidence" value="ECO:0007669"/>
    <property type="project" value="UniProtKB-ARBA"/>
</dbReference>
<dbReference type="HOGENOM" id="CLU_024267_1_0_1"/>
<evidence type="ECO:0000256" key="5">
    <source>
        <dbReference type="SAM" id="MobiDB-lite"/>
    </source>
</evidence>
<feature type="domain" description="TECPR1-like DysF" evidence="7">
    <location>
        <begin position="90"/>
        <end position="464"/>
    </location>
</feature>
<dbReference type="EMBL" id="JPKY01000026">
    <property type="protein sequence ID" value="KFH45837.1"/>
    <property type="molecule type" value="Genomic_DNA"/>
</dbReference>
<protein>
    <submittedName>
        <fullName evidence="8">Peroxisomal membrane protein-like protein</fullName>
    </submittedName>
</protein>
<evidence type="ECO:0000259" key="7">
    <source>
        <dbReference type="Pfam" id="PF06398"/>
    </source>
</evidence>
<feature type="transmembrane region" description="Helical" evidence="6">
    <location>
        <begin position="267"/>
        <end position="289"/>
    </location>
</feature>
<evidence type="ECO:0000313" key="8">
    <source>
        <dbReference type="EMBL" id="KFH45837.1"/>
    </source>
</evidence>
<dbReference type="InterPro" id="IPR010482">
    <property type="entry name" value="TECPR1-like_DysF"/>
</dbReference>
<comment type="subcellular location">
    <subcellularLocation>
        <location evidence="1">Membrane</location>
        <topology evidence="1">Multi-pass membrane protein</topology>
    </subcellularLocation>
</comment>
<gene>
    <name evidence="8" type="ORF">ACRE_033260</name>
</gene>
<dbReference type="InterPro" id="IPR052816">
    <property type="entry name" value="Peroxisomal_Membrane_PEX28-32"/>
</dbReference>
<dbReference type="Pfam" id="PF06398">
    <property type="entry name" value="Pex24p"/>
    <property type="match status" value="1"/>
</dbReference>
<evidence type="ECO:0000256" key="1">
    <source>
        <dbReference type="ARBA" id="ARBA00004141"/>
    </source>
</evidence>
<proteinExistence type="predicted"/>
<organism evidence="8 9">
    <name type="scientific">Hapsidospora chrysogenum (strain ATCC 11550 / CBS 779.69 / DSM 880 / IAM 14645 / JCM 23072 / IMI 49137)</name>
    <name type="common">Acremonium chrysogenum</name>
    <dbReference type="NCBI Taxonomy" id="857340"/>
    <lineage>
        <taxon>Eukaryota</taxon>
        <taxon>Fungi</taxon>
        <taxon>Dikarya</taxon>
        <taxon>Ascomycota</taxon>
        <taxon>Pezizomycotina</taxon>
        <taxon>Sordariomycetes</taxon>
        <taxon>Hypocreomycetidae</taxon>
        <taxon>Hypocreales</taxon>
        <taxon>Bionectriaceae</taxon>
        <taxon>Hapsidospora</taxon>
    </lineage>
</organism>
<dbReference type="AlphaFoldDB" id="A0A086T905"/>
<evidence type="ECO:0000256" key="3">
    <source>
        <dbReference type="ARBA" id="ARBA00022989"/>
    </source>
</evidence>
<comment type="caution">
    <text evidence="8">The sequence shown here is derived from an EMBL/GenBank/DDBJ whole genome shotgun (WGS) entry which is preliminary data.</text>
</comment>
<evidence type="ECO:0000313" key="9">
    <source>
        <dbReference type="Proteomes" id="UP000029964"/>
    </source>
</evidence>